<keyword evidence="10" id="KW-0969">Cilium</keyword>
<accession>B7GGB8</accession>
<sequence length="280" mass="32619">MLQSFAVSKKRVKLSSLVAEEMILLSKVIKAPFARTCTEQQAVIQVRKVWSDVQQEEHEQPAETMMQHAQMLIEQAEQQAAHIRQEADMYYASVQQQIAEERKRWEEERSEWINEARQEGYAIGLEQGREEGLQQYMEAIREAKKIAQSANEQFYHMLQSADETILLVACKVAERIIGERLAENKEHFLGLVKQVIQEVREHEEVKMYVHPSYYDVVVRQKDELKALFSHEVHLFIYPDETLDETSCIVETPFGRIDASVDTQLEQLKLQLLERIEGANE</sequence>
<feature type="domain" description="Flagellar assembly protein FliH/Type III secretion system HrpE" evidence="9">
    <location>
        <begin position="139"/>
        <end position="267"/>
    </location>
</feature>
<dbReference type="HOGENOM" id="CLU_062625_1_2_9"/>
<comment type="function">
    <text evidence="1">Needed for flagellar regrowth and assembly.</text>
</comment>
<evidence type="ECO:0000256" key="3">
    <source>
        <dbReference type="ARBA" id="ARBA00022448"/>
    </source>
</evidence>
<evidence type="ECO:0000256" key="6">
    <source>
        <dbReference type="ARBA" id="ARBA00023225"/>
    </source>
</evidence>
<evidence type="ECO:0000313" key="10">
    <source>
        <dbReference type="EMBL" id="ACJ34100.1"/>
    </source>
</evidence>
<dbReference type="EMBL" id="CP000922">
    <property type="protein sequence ID" value="ACJ34100.1"/>
    <property type="molecule type" value="Genomic_DNA"/>
</dbReference>
<proteinExistence type="inferred from homology"/>
<keyword evidence="3" id="KW-0813">Transport</keyword>
<feature type="coiled-coil region" evidence="8">
    <location>
        <begin position="66"/>
        <end position="153"/>
    </location>
</feature>
<dbReference type="GO" id="GO:0044781">
    <property type="term" value="P:bacterial-type flagellum organization"/>
    <property type="evidence" value="ECO:0007669"/>
    <property type="project" value="UniProtKB-KW"/>
</dbReference>
<evidence type="ECO:0000256" key="7">
    <source>
        <dbReference type="NCBIfam" id="TIGR03825"/>
    </source>
</evidence>
<dbReference type="eggNOG" id="COG1317">
    <property type="taxonomic scope" value="Bacteria"/>
</dbReference>
<dbReference type="InterPro" id="IPR022524">
    <property type="entry name" value="FliH_Bacilli"/>
</dbReference>
<dbReference type="STRING" id="491915.Aflv_1739"/>
<dbReference type="PANTHER" id="PTHR34982">
    <property type="entry name" value="YOP PROTEINS TRANSLOCATION PROTEIN L"/>
    <property type="match status" value="1"/>
</dbReference>
<gene>
    <name evidence="10" type="primary">fliH</name>
    <name evidence="10" type="ordered locus">Aflv_1739</name>
</gene>
<dbReference type="InterPro" id="IPR051472">
    <property type="entry name" value="T3SS_Stator/FliH"/>
</dbReference>
<keyword evidence="10" id="KW-0966">Cell projection</keyword>
<evidence type="ECO:0000256" key="2">
    <source>
        <dbReference type="ARBA" id="ARBA00006602"/>
    </source>
</evidence>
<keyword evidence="10" id="KW-0282">Flagellum</keyword>
<evidence type="ECO:0000313" key="11">
    <source>
        <dbReference type="Proteomes" id="UP000000742"/>
    </source>
</evidence>
<dbReference type="GO" id="GO:0015031">
    <property type="term" value="P:protein transport"/>
    <property type="evidence" value="ECO:0007669"/>
    <property type="project" value="UniProtKB-KW"/>
</dbReference>
<dbReference type="PANTHER" id="PTHR34982:SF1">
    <property type="entry name" value="FLAGELLAR ASSEMBLY PROTEIN FLIH"/>
    <property type="match status" value="1"/>
</dbReference>
<keyword evidence="4" id="KW-1005">Bacterial flagellum biogenesis</keyword>
<dbReference type="KEGG" id="afl:Aflv_1739"/>
<dbReference type="AlphaFoldDB" id="B7GGB8"/>
<dbReference type="Proteomes" id="UP000000742">
    <property type="component" value="Chromosome"/>
</dbReference>
<dbReference type="NCBIfam" id="TIGR03825">
    <property type="entry name" value="FliH_bacil"/>
    <property type="match status" value="1"/>
</dbReference>
<evidence type="ECO:0000259" key="9">
    <source>
        <dbReference type="Pfam" id="PF02108"/>
    </source>
</evidence>
<evidence type="ECO:0000256" key="1">
    <source>
        <dbReference type="ARBA" id="ARBA00003041"/>
    </source>
</evidence>
<dbReference type="GO" id="GO:0005829">
    <property type="term" value="C:cytosol"/>
    <property type="evidence" value="ECO:0007669"/>
    <property type="project" value="TreeGrafter"/>
</dbReference>
<name>B7GGB8_ANOFW</name>
<organism evidence="10 11">
    <name type="scientific">Anoxybacillus flavithermus (strain DSM 21510 / WK1)</name>
    <dbReference type="NCBI Taxonomy" id="491915"/>
    <lineage>
        <taxon>Bacteria</taxon>
        <taxon>Bacillati</taxon>
        <taxon>Bacillota</taxon>
        <taxon>Bacilli</taxon>
        <taxon>Bacillales</taxon>
        <taxon>Anoxybacillaceae</taxon>
        <taxon>Anoxybacillus</taxon>
    </lineage>
</organism>
<dbReference type="Pfam" id="PF02108">
    <property type="entry name" value="FliH"/>
    <property type="match status" value="1"/>
</dbReference>
<keyword evidence="6" id="KW-1006">Bacterial flagellum protein export</keyword>
<evidence type="ECO:0000256" key="4">
    <source>
        <dbReference type="ARBA" id="ARBA00022795"/>
    </source>
</evidence>
<protein>
    <recommendedName>
        <fullName evidence="7">Flagellar assembly protein FliH</fullName>
    </recommendedName>
</protein>
<reference evidence="10 11" key="1">
    <citation type="journal article" date="2008" name="Genome Biol.">
        <title>Encapsulated in silica: genome, proteome and physiology of the thermophilic bacterium Anoxybacillus flavithermus WK1.</title>
        <authorList>
            <person name="Saw J.H."/>
            <person name="Mountain B.W."/>
            <person name="Feng L."/>
            <person name="Omelchenko M.V."/>
            <person name="Hou S."/>
            <person name="Saito J.A."/>
            <person name="Stott M.B."/>
            <person name="Li D."/>
            <person name="Zhao G."/>
            <person name="Wu J."/>
            <person name="Galperin M.Y."/>
            <person name="Koonin E.V."/>
            <person name="Makarova K.S."/>
            <person name="Wolf Y.I."/>
            <person name="Rigden D.J."/>
            <person name="Dunfield P.F."/>
            <person name="Wang L."/>
            <person name="Alam M."/>
        </authorList>
    </citation>
    <scope>NUCLEOTIDE SEQUENCE [LARGE SCALE GENOMIC DNA]</scope>
    <source>
        <strain evidence="11">DSM 21510 / WK1</strain>
    </source>
</reference>
<comment type="similarity">
    <text evidence="2">Belongs to the FliH family.</text>
</comment>
<keyword evidence="5" id="KW-0653">Protein transport</keyword>
<evidence type="ECO:0000256" key="5">
    <source>
        <dbReference type="ARBA" id="ARBA00022927"/>
    </source>
</evidence>
<dbReference type="InterPro" id="IPR018035">
    <property type="entry name" value="Flagellar_FliH/T3SS_HrpE"/>
</dbReference>
<evidence type="ECO:0000256" key="8">
    <source>
        <dbReference type="SAM" id="Coils"/>
    </source>
</evidence>
<keyword evidence="8" id="KW-0175">Coiled coil</keyword>